<feature type="transmembrane region" description="Helical" evidence="7">
    <location>
        <begin position="165"/>
        <end position="191"/>
    </location>
</feature>
<dbReference type="CDD" id="cd06261">
    <property type="entry name" value="TM_PBP2"/>
    <property type="match status" value="1"/>
</dbReference>
<dbReference type="PANTHER" id="PTHR30151">
    <property type="entry name" value="ALKANE SULFONATE ABC TRANSPORTER-RELATED, MEMBRANE SUBUNIT"/>
    <property type="match status" value="1"/>
</dbReference>
<accession>A0A662ZG74</accession>
<evidence type="ECO:0000256" key="4">
    <source>
        <dbReference type="ARBA" id="ARBA00022692"/>
    </source>
</evidence>
<evidence type="ECO:0000313" key="10">
    <source>
        <dbReference type="Proteomes" id="UP000243745"/>
    </source>
</evidence>
<keyword evidence="2 7" id="KW-0813">Transport</keyword>
<gene>
    <name evidence="9" type="ORF">SAMN02910344_00870</name>
</gene>
<evidence type="ECO:0000313" key="9">
    <source>
        <dbReference type="EMBL" id="SFP24789.1"/>
    </source>
</evidence>
<evidence type="ECO:0000256" key="2">
    <source>
        <dbReference type="ARBA" id="ARBA00022448"/>
    </source>
</evidence>
<name>A0A662ZG74_9GAMM</name>
<dbReference type="Pfam" id="PF00528">
    <property type="entry name" value="BPD_transp_1"/>
    <property type="match status" value="1"/>
</dbReference>
<dbReference type="InterPro" id="IPR000515">
    <property type="entry name" value="MetI-like"/>
</dbReference>
<keyword evidence="5 7" id="KW-1133">Transmembrane helix</keyword>
<dbReference type="Proteomes" id="UP000243745">
    <property type="component" value="Unassembled WGS sequence"/>
</dbReference>
<evidence type="ECO:0000259" key="8">
    <source>
        <dbReference type="PROSITE" id="PS50928"/>
    </source>
</evidence>
<dbReference type="RefSeq" id="WP_031579142.1">
    <property type="nucleotide sequence ID" value="NZ_FOXF01000010.1"/>
</dbReference>
<dbReference type="EMBL" id="FOXF01000010">
    <property type="protein sequence ID" value="SFP24789.1"/>
    <property type="molecule type" value="Genomic_DNA"/>
</dbReference>
<dbReference type="AlphaFoldDB" id="A0A662ZG74"/>
<evidence type="ECO:0000256" key="5">
    <source>
        <dbReference type="ARBA" id="ARBA00022989"/>
    </source>
</evidence>
<dbReference type="SUPFAM" id="SSF161098">
    <property type="entry name" value="MetI-like"/>
    <property type="match status" value="1"/>
</dbReference>
<evidence type="ECO:0000256" key="1">
    <source>
        <dbReference type="ARBA" id="ARBA00004651"/>
    </source>
</evidence>
<dbReference type="PANTHER" id="PTHR30151:SF0">
    <property type="entry name" value="ABC TRANSPORTER PERMEASE PROTEIN MJ0413-RELATED"/>
    <property type="match status" value="1"/>
</dbReference>
<organism evidence="9 10">
    <name type="scientific">Ruminobacter amylophilus</name>
    <dbReference type="NCBI Taxonomy" id="867"/>
    <lineage>
        <taxon>Bacteria</taxon>
        <taxon>Pseudomonadati</taxon>
        <taxon>Pseudomonadota</taxon>
        <taxon>Gammaproteobacteria</taxon>
        <taxon>Aeromonadales</taxon>
        <taxon>Succinivibrionaceae</taxon>
        <taxon>Ruminobacter</taxon>
    </lineage>
</organism>
<dbReference type="InterPro" id="IPR035906">
    <property type="entry name" value="MetI-like_sf"/>
</dbReference>
<reference evidence="9 10" key="1">
    <citation type="submission" date="2016-10" db="EMBL/GenBank/DDBJ databases">
        <authorList>
            <person name="Varghese N."/>
            <person name="Submissions S."/>
        </authorList>
    </citation>
    <scope>NUCLEOTIDE SEQUENCE [LARGE SCALE GENOMIC DNA]</scope>
    <source>
        <strain evidence="9 10">DSM 1361</strain>
    </source>
</reference>
<feature type="transmembrane region" description="Helical" evidence="7">
    <location>
        <begin position="278"/>
        <end position="297"/>
    </location>
</feature>
<keyword evidence="4 7" id="KW-0812">Transmembrane</keyword>
<feature type="transmembrane region" description="Helical" evidence="7">
    <location>
        <begin position="234"/>
        <end position="258"/>
    </location>
</feature>
<keyword evidence="3" id="KW-1003">Cell membrane</keyword>
<sequence>MKILKSQLPLLSALLAIVAALFLPDSPLQQTAEHAYFVWFLTAVTAIYELFLLSGTKKMKEGMKYRAPFLAVFFLVLNIFNIITAKFALFPVLYFPSLDRIFGVLVSDFQFLGQCLLYTLRIQLSGWLLGCLSGIATGIALGFSKGFRYWVQPLVRILGPIPPTAWIPIVLVMFPSVIVASSFLIALAVWFPTTVLTANGIANIKNSYFEVAATLGTSRTYSIFKVGVPAAMPFMFIGIFNGTCSSFITLVTAEMLGAKYGIGWYINWQKEMMSYPNVYAGLIVMSLVCFVVITALFKLRDHVLVWQKGVIKW</sequence>
<evidence type="ECO:0000256" key="3">
    <source>
        <dbReference type="ARBA" id="ARBA00022475"/>
    </source>
</evidence>
<dbReference type="PROSITE" id="PS50928">
    <property type="entry name" value="ABC_TM1"/>
    <property type="match status" value="1"/>
</dbReference>
<feature type="domain" description="ABC transmembrane type-1" evidence="8">
    <location>
        <begin position="116"/>
        <end position="300"/>
    </location>
</feature>
<protein>
    <submittedName>
        <fullName evidence="9">NitT/TauT family transport system permease protein</fullName>
    </submittedName>
</protein>
<keyword evidence="10" id="KW-1185">Reference proteome</keyword>
<dbReference type="Gene3D" id="1.10.3720.10">
    <property type="entry name" value="MetI-like"/>
    <property type="match status" value="1"/>
</dbReference>
<dbReference type="GO" id="GO:0055085">
    <property type="term" value="P:transmembrane transport"/>
    <property type="evidence" value="ECO:0007669"/>
    <property type="project" value="InterPro"/>
</dbReference>
<comment type="subcellular location">
    <subcellularLocation>
        <location evidence="1 7">Cell membrane</location>
        <topology evidence="1 7">Multi-pass membrane protein</topology>
    </subcellularLocation>
</comment>
<feature type="transmembrane region" description="Helical" evidence="7">
    <location>
        <begin position="127"/>
        <end position="145"/>
    </location>
</feature>
<dbReference type="OrthoDB" id="9804353at2"/>
<dbReference type="GO" id="GO:0005886">
    <property type="term" value="C:plasma membrane"/>
    <property type="evidence" value="ECO:0007669"/>
    <property type="project" value="UniProtKB-SubCell"/>
</dbReference>
<feature type="transmembrane region" description="Helical" evidence="7">
    <location>
        <begin position="67"/>
        <end position="89"/>
    </location>
</feature>
<keyword evidence="6 7" id="KW-0472">Membrane</keyword>
<evidence type="ECO:0000256" key="7">
    <source>
        <dbReference type="RuleBase" id="RU363032"/>
    </source>
</evidence>
<comment type="similarity">
    <text evidence="7">Belongs to the binding-protein-dependent transport system permease family.</text>
</comment>
<feature type="transmembrane region" description="Helical" evidence="7">
    <location>
        <begin position="36"/>
        <end position="55"/>
    </location>
</feature>
<proteinExistence type="inferred from homology"/>
<evidence type="ECO:0000256" key="6">
    <source>
        <dbReference type="ARBA" id="ARBA00023136"/>
    </source>
</evidence>